<gene>
    <name evidence="5" type="ORF">B0H17DRAFT_972789</name>
</gene>
<evidence type="ECO:0000313" key="6">
    <source>
        <dbReference type="Proteomes" id="UP001221757"/>
    </source>
</evidence>
<evidence type="ECO:0000256" key="1">
    <source>
        <dbReference type="ARBA" id="ARBA00009005"/>
    </source>
</evidence>
<comment type="caution">
    <text evidence="5">The sequence shown here is derived from an EMBL/GenBank/DDBJ whole genome shotgun (WGS) entry which is preliminary data.</text>
</comment>
<dbReference type="GO" id="GO:0004197">
    <property type="term" value="F:cysteine-type endopeptidase activity"/>
    <property type="evidence" value="ECO:0007669"/>
    <property type="project" value="InterPro"/>
</dbReference>
<dbReference type="GO" id="GO:0005737">
    <property type="term" value="C:cytoplasm"/>
    <property type="evidence" value="ECO:0007669"/>
    <property type="project" value="TreeGrafter"/>
</dbReference>
<feature type="domain" description="Peptidase C14 caspase" evidence="4">
    <location>
        <begin position="11"/>
        <end position="261"/>
    </location>
</feature>
<keyword evidence="2" id="KW-0053">Apoptosis</keyword>
<dbReference type="GO" id="GO:0006915">
    <property type="term" value="P:apoptotic process"/>
    <property type="evidence" value="ECO:0007669"/>
    <property type="project" value="UniProtKB-KW"/>
</dbReference>
<proteinExistence type="inferred from homology"/>
<sequence>MQNSPKSDCRVFALIIGIDQYKELHGLNGCVNDANAFKDFLTGSLHVPEAHIMFMTNDTATRANILSAFKTHLIENSRIRDHGGDTILYFYAGHGSRVVAPNNAFSVDGRVETICPHDQGATDEKGEHIHGIPDYTVHNLLQKLAASKGNNVTAIFDSCNSGGIGRGNATPRFAETSIPIPADLDNDFMYPREGRPTIPEGFRYRFMESHILLAACRDNQSAYEITAGNGVCRGRFSESLVRTLSNVSLEKTTYQNLLDLVESWGDQNPQLEGKHKARFLFNRTYPLISKKTLPVTQDISTGAYEIKMGSIEGVVPGTEFVVNDPKNNTVCFLSARKVDLYRSILGVKDSAQPVGSLPLGCQATVSNWNNNDMIMKVFITPDFDPSAESGLFPEQHLLVSQLQSLPVPRKFMRAESQADGDIELKKLAGEKFAIERLKGIIREHALLAAEFLLHPDKYNRLPIILDAVAHFNYFLRTHHGSAPIPEVSLEMHTLTGPYPNRQPSADILDSYVAEVKDDKDGRYGFTICNRSQHELFPYLFYFDPAQYTIDEWFAPPSPTMRGPLAASRDGIQATRLPIGYGIGGYAYKFNLPEGKTVDTGFLKLFVSTEYLDLGWIVQKSPFDPGFEPSSRLGAGRETIEKGQAWHALHAVITVKQ</sequence>
<dbReference type="SUPFAM" id="SSF52129">
    <property type="entry name" value="Caspase-like"/>
    <property type="match status" value="1"/>
</dbReference>
<comment type="similarity">
    <text evidence="1">Belongs to the peptidase C14B family.</text>
</comment>
<dbReference type="Proteomes" id="UP001221757">
    <property type="component" value="Unassembled WGS sequence"/>
</dbReference>
<dbReference type="InterPro" id="IPR050452">
    <property type="entry name" value="Metacaspase"/>
</dbReference>
<dbReference type="GO" id="GO:0006508">
    <property type="term" value="P:proteolysis"/>
    <property type="evidence" value="ECO:0007669"/>
    <property type="project" value="InterPro"/>
</dbReference>
<dbReference type="PANTHER" id="PTHR48104">
    <property type="entry name" value="METACASPASE-4"/>
    <property type="match status" value="1"/>
</dbReference>
<dbReference type="AlphaFoldDB" id="A0AAD7GWK2"/>
<dbReference type="InterPro" id="IPR011600">
    <property type="entry name" value="Pept_C14_caspase"/>
</dbReference>
<organism evidence="5 6">
    <name type="scientific">Mycena rosella</name>
    <name type="common">Pink bonnet</name>
    <name type="synonym">Agaricus rosellus</name>
    <dbReference type="NCBI Taxonomy" id="1033263"/>
    <lineage>
        <taxon>Eukaryota</taxon>
        <taxon>Fungi</taxon>
        <taxon>Dikarya</taxon>
        <taxon>Basidiomycota</taxon>
        <taxon>Agaricomycotina</taxon>
        <taxon>Agaricomycetes</taxon>
        <taxon>Agaricomycetidae</taxon>
        <taxon>Agaricales</taxon>
        <taxon>Marasmiineae</taxon>
        <taxon>Mycenaceae</taxon>
        <taxon>Mycena</taxon>
    </lineage>
</organism>
<keyword evidence="3" id="KW-0788">Thiol protease</keyword>
<dbReference type="PANTHER" id="PTHR48104:SF30">
    <property type="entry name" value="METACASPASE-1"/>
    <property type="match status" value="1"/>
</dbReference>
<dbReference type="Gene3D" id="3.40.50.1460">
    <property type="match status" value="1"/>
</dbReference>
<evidence type="ECO:0000259" key="4">
    <source>
        <dbReference type="Pfam" id="PF00656"/>
    </source>
</evidence>
<evidence type="ECO:0000256" key="2">
    <source>
        <dbReference type="ARBA" id="ARBA00022703"/>
    </source>
</evidence>
<accession>A0AAD7GWK2</accession>
<evidence type="ECO:0000313" key="5">
    <source>
        <dbReference type="EMBL" id="KAJ7706851.1"/>
    </source>
</evidence>
<name>A0AAD7GWK2_MYCRO</name>
<protein>
    <submittedName>
        <fullName evidence="5">Caspase domain-containing protein</fullName>
    </submittedName>
</protein>
<reference evidence="5" key="1">
    <citation type="submission" date="2023-03" db="EMBL/GenBank/DDBJ databases">
        <title>Massive genome expansion in bonnet fungi (Mycena s.s.) driven by repeated elements and novel gene families across ecological guilds.</title>
        <authorList>
            <consortium name="Lawrence Berkeley National Laboratory"/>
            <person name="Harder C.B."/>
            <person name="Miyauchi S."/>
            <person name="Viragh M."/>
            <person name="Kuo A."/>
            <person name="Thoen E."/>
            <person name="Andreopoulos B."/>
            <person name="Lu D."/>
            <person name="Skrede I."/>
            <person name="Drula E."/>
            <person name="Henrissat B."/>
            <person name="Morin E."/>
            <person name="Kohler A."/>
            <person name="Barry K."/>
            <person name="LaButti K."/>
            <person name="Morin E."/>
            <person name="Salamov A."/>
            <person name="Lipzen A."/>
            <person name="Mereny Z."/>
            <person name="Hegedus B."/>
            <person name="Baldrian P."/>
            <person name="Stursova M."/>
            <person name="Weitz H."/>
            <person name="Taylor A."/>
            <person name="Grigoriev I.V."/>
            <person name="Nagy L.G."/>
            <person name="Martin F."/>
            <person name="Kauserud H."/>
        </authorList>
    </citation>
    <scope>NUCLEOTIDE SEQUENCE</scope>
    <source>
        <strain evidence="5">CBHHK067</strain>
    </source>
</reference>
<dbReference type="InterPro" id="IPR029030">
    <property type="entry name" value="Caspase-like_dom_sf"/>
</dbReference>
<keyword evidence="3" id="KW-0645">Protease</keyword>
<dbReference type="Pfam" id="PF00656">
    <property type="entry name" value="Peptidase_C14"/>
    <property type="match status" value="1"/>
</dbReference>
<dbReference type="EMBL" id="JARKIE010000006">
    <property type="protein sequence ID" value="KAJ7706851.1"/>
    <property type="molecule type" value="Genomic_DNA"/>
</dbReference>
<keyword evidence="3" id="KW-0378">Hydrolase</keyword>
<evidence type="ECO:0000256" key="3">
    <source>
        <dbReference type="ARBA" id="ARBA00022807"/>
    </source>
</evidence>
<keyword evidence="6" id="KW-1185">Reference proteome</keyword>